<dbReference type="EMBL" id="JABCRI010000008">
    <property type="protein sequence ID" value="KAF8402164.1"/>
    <property type="molecule type" value="Genomic_DNA"/>
</dbReference>
<sequence>MNLQSSTLVAMLEAYTNLGILEMMEKTRALEAWRRMRLLEEAVEMNTDPLVLIAFGKGHFFRSCEVIYSSPRPEARQKKA</sequence>
<gene>
    <name evidence="1" type="ORF">HHK36_013116</name>
</gene>
<dbReference type="AlphaFoldDB" id="A0A834Z735"/>
<dbReference type="PANTHER" id="PTHR47493:SF3">
    <property type="entry name" value="PENTACOTRIPEPTIDE-REPEAT REGION OF PRORP DOMAIN-CONTAINING PROTEIN"/>
    <property type="match status" value="1"/>
</dbReference>
<proteinExistence type="predicted"/>
<dbReference type="Proteomes" id="UP000655225">
    <property type="component" value="Unassembled WGS sequence"/>
</dbReference>
<keyword evidence="2" id="KW-1185">Reference proteome</keyword>
<comment type="caution">
    <text evidence="1">The sequence shown here is derived from an EMBL/GenBank/DDBJ whole genome shotgun (WGS) entry which is preliminary data.</text>
</comment>
<name>A0A834Z735_TETSI</name>
<organism evidence="1 2">
    <name type="scientific">Tetracentron sinense</name>
    <name type="common">Spur-leaf</name>
    <dbReference type="NCBI Taxonomy" id="13715"/>
    <lineage>
        <taxon>Eukaryota</taxon>
        <taxon>Viridiplantae</taxon>
        <taxon>Streptophyta</taxon>
        <taxon>Embryophyta</taxon>
        <taxon>Tracheophyta</taxon>
        <taxon>Spermatophyta</taxon>
        <taxon>Magnoliopsida</taxon>
        <taxon>Trochodendrales</taxon>
        <taxon>Trochodendraceae</taxon>
        <taxon>Tetracentron</taxon>
    </lineage>
</organism>
<evidence type="ECO:0000313" key="1">
    <source>
        <dbReference type="EMBL" id="KAF8402164.1"/>
    </source>
</evidence>
<evidence type="ECO:0000313" key="2">
    <source>
        <dbReference type="Proteomes" id="UP000655225"/>
    </source>
</evidence>
<accession>A0A834Z735</accession>
<dbReference type="PANTHER" id="PTHR47493">
    <property type="entry name" value="OS08G0520200 PROTEIN"/>
    <property type="match status" value="1"/>
</dbReference>
<reference evidence="1 2" key="1">
    <citation type="submission" date="2020-04" db="EMBL/GenBank/DDBJ databases">
        <title>Plant Genome Project.</title>
        <authorList>
            <person name="Zhang R.-G."/>
        </authorList>
    </citation>
    <scope>NUCLEOTIDE SEQUENCE [LARGE SCALE GENOMIC DNA]</scope>
    <source>
        <strain evidence="1">YNK0</strain>
        <tissue evidence="1">Leaf</tissue>
    </source>
</reference>
<protein>
    <submittedName>
        <fullName evidence="1">Uncharacterized protein</fullName>
    </submittedName>
</protein>